<evidence type="ECO:0000313" key="3">
    <source>
        <dbReference type="Proteomes" id="UP001058317"/>
    </source>
</evidence>
<organism evidence="2 3">
    <name type="scientific">Citrobacter braakii</name>
    <dbReference type="NCBI Taxonomy" id="57706"/>
    <lineage>
        <taxon>Bacteria</taxon>
        <taxon>Pseudomonadati</taxon>
        <taxon>Pseudomonadota</taxon>
        <taxon>Gammaproteobacteria</taxon>
        <taxon>Enterobacterales</taxon>
        <taxon>Enterobacteriaceae</taxon>
        <taxon>Citrobacter</taxon>
        <taxon>Citrobacter freundii complex</taxon>
    </lineage>
</organism>
<proteinExistence type="predicted"/>
<feature type="region of interest" description="Disordered" evidence="1">
    <location>
        <begin position="1"/>
        <end position="23"/>
    </location>
</feature>
<dbReference type="RefSeq" id="WP_247799040.1">
    <property type="nucleotide sequence ID" value="NZ_AP026382.1"/>
</dbReference>
<name>A0AAD1P3F0_CITBR</name>
<accession>A0AAD1P3F0</accession>
<protein>
    <recommendedName>
        <fullName evidence="4">Adhesin</fullName>
    </recommendedName>
</protein>
<dbReference type="AlphaFoldDB" id="A0AAD1P3F0"/>
<dbReference type="Proteomes" id="UP001058317">
    <property type="component" value="Chromosome"/>
</dbReference>
<sequence>MQQERPVVTHGKNREKPLSSQQCTPERVVVENNFLSSTSSEKRDALAEKVLKGDKSLQTAKEFLQLENADKRSDALVAKFNKEPAELSTAERTELVSYLKIYASDMQAKYGEAVTKELIAGMLTGQDYMKSAPQTEAQQKAQTIMNTWGYHKSNASIGDPVLLFGSSVLGTTIKEGMAVNAAIGVGVNTGVQLSGNDPFSYVDAILAGVTAAATTGKSWQASAAINMGGAAIGSAIKGEDPTNSVISTGFGSAAGSLGGKVVDSLSPVTDQVTKDVIGAVTGSTASELTGKAVKDELDKREKKQ</sequence>
<dbReference type="EMBL" id="AP026382">
    <property type="protein sequence ID" value="BDN98571.1"/>
    <property type="molecule type" value="Genomic_DNA"/>
</dbReference>
<reference evidence="2" key="1">
    <citation type="submission" date="2022-07" db="EMBL/GenBank/DDBJ databases">
        <title>Complete genome sequence of carbapenem-resistant Citrobacter spp. in Japan.</title>
        <authorList>
            <person name="Maehana S."/>
            <person name="Suzuki M."/>
            <person name="Kitasato H."/>
        </authorList>
    </citation>
    <scope>NUCLEOTIDE SEQUENCE</scope>
    <source>
        <strain evidence="2">KAM621</strain>
    </source>
</reference>
<evidence type="ECO:0000256" key="1">
    <source>
        <dbReference type="SAM" id="MobiDB-lite"/>
    </source>
</evidence>
<evidence type="ECO:0008006" key="4">
    <source>
        <dbReference type="Google" id="ProtNLM"/>
    </source>
</evidence>
<evidence type="ECO:0000313" key="2">
    <source>
        <dbReference type="EMBL" id="BDN98571.1"/>
    </source>
</evidence>
<gene>
    <name evidence="2" type="ORF">KAM621c_36760</name>
</gene>